<dbReference type="AlphaFoldDB" id="A0A229WJ60"/>
<dbReference type="Gene3D" id="3.50.50.60">
    <property type="entry name" value="FAD/NAD(P)-binding domain"/>
    <property type="match status" value="1"/>
</dbReference>
<dbReference type="Proteomes" id="UP000813423">
    <property type="component" value="Unassembled WGS sequence"/>
</dbReference>
<reference evidence="1" key="1">
    <citation type="submission" date="2021-08" db="EMBL/GenBank/DDBJ databases">
        <title>Global Aspergillus fumigatus from environmental and clinical sources.</title>
        <authorList>
            <person name="Barber A."/>
            <person name="Sae-Ong T."/>
        </authorList>
    </citation>
    <scope>NUCLEOTIDE SEQUENCE</scope>
    <source>
        <strain evidence="1">NRZ-2016-071</strain>
    </source>
</reference>
<accession>A0A229WJ60</accession>
<dbReference type="InterPro" id="IPR036188">
    <property type="entry name" value="FAD/NAD-bd_sf"/>
</dbReference>
<evidence type="ECO:0000313" key="1">
    <source>
        <dbReference type="EMBL" id="KAH1906714.1"/>
    </source>
</evidence>
<evidence type="ECO:0000313" key="2">
    <source>
        <dbReference type="Proteomes" id="UP000813423"/>
    </source>
</evidence>
<name>A0A229WJ60_ASPFM</name>
<organism evidence="1 2">
    <name type="scientific">Aspergillus fumigatus</name>
    <name type="common">Neosartorya fumigata</name>
    <dbReference type="NCBI Taxonomy" id="746128"/>
    <lineage>
        <taxon>Eukaryota</taxon>
        <taxon>Fungi</taxon>
        <taxon>Dikarya</taxon>
        <taxon>Ascomycota</taxon>
        <taxon>Pezizomycotina</taxon>
        <taxon>Eurotiomycetes</taxon>
        <taxon>Eurotiomycetidae</taxon>
        <taxon>Eurotiales</taxon>
        <taxon>Aspergillaceae</taxon>
        <taxon>Aspergillus</taxon>
        <taxon>Aspergillus subgen. Fumigati</taxon>
    </lineage>
</organism>
<comment type="caution">
    <text evidence="1">The sequence shown here is derived from an EMBL/GenBank/DDBJ whole genome shotgun (WGS) entry which is preliminary data.</text>
</comment>
<gene>
    <name evidence="1" type="ORF">KXV57_005150</name>
</gene>
<proteinExistence type="predicted"/>
<protein>
    <submittedName>
        <fullName evidence="1">Uncharacterized protein</fullName>
    </submittedName>
</protein>
<dbReference type="EMBL" id="JAIBSC010000034">
    <property type="protein sequence ID" value="KAH1906714.1"/>
    <property type="molecule type" value="Genomic_DNA"/>
</dbReference>
<sequence length="117" mass="13061">MAIEDAAVVATCLELCGKKNMPVGLRVVEKLRQKRVSVVEAASIKAMERQFDANWDTDQAHGKPTYDPRPAWLLRHDCVRHTYDEHESAALAVASRSEYIPTNAPLNGVYDEIPELA</sequence>